<protein>
    <submittedName>
        <fullName evidence="1">Uncharacterized protein</fullName>
    </submittedName>
</protein>
<dbReference type="EMBL" id="BKCJ011888116">
    <property type="protein sequence ID" value="GFD61195.1"/>
    <property type="molecule type" value="Genomic_DNA"/>
</dbReference>
<reference evidence="1" key="1">
    <citation type="journal article" date="2019" name="Sci. Rep.">
        <title>Draft genome of Tanacetum cinerariifolium, the natural source of mosquito coil.</title>
        <authorList>
            <person name="Yamashiro T."/>
            <person name="Shiraishi A."/>
            <person name="Satake H."/>
            <person name="Nakayama K."/>
        </authorList>
    </citation>
    <scope>NUCLEOTIDE SEQUENCE</scope>
</reference>
<proteinExistence type="predicted"/>
<comment type="caution">
    <text evidence="1">The sequence shown here is derived from an EMBL/GenBank/DDBJ whole genome shotgun (WGS) entry which is preliminary data.</text>
</comment>
<evidence type="ECO:0000313" key="1">
    <source>
        <dbReference type="EMBL" id="GFD61195.1"/>
    </source>
</evidence>
<name>A0A699XMS8_TANCI</name>
<dbReference type="AlphaFoldDB" id="A0A699XMS8"/>
<organism evidence="1">
    <name type="scientific">Tanacetum cinerariifolium</name>
    <name type="common">Dalmatian daisy</name>
    <name type="synonym">Chrysanthemum cinerariifolium</name>
    <dbReference type="NCBI Taxonomy" id="118510"/>
    <lineage>
        <taxon>Eukaryota</taxon>
        <taxon>Viridiplantae</taxon>
        <taxon>Streptophyta</taxon>
        <taxon>Embryophyta</taxon>
        <taxon>Tracheophyta</taxon>
        <taxon>Spermatophyta</taxon>
        <taxon>Magnoliopsida</taxon>
        <taxon>eudicotyledons</taxon>
        <taxon>Gunneridae</taxon>
        <taxon>Pentapetalae</taxon>
        <taxon>asterids</taxon>
        <taxon>campanulids</taxon>
        <taxon>Asterales</taxon>
        <taxon>Asteraceae</taxon>
        <taxon>Asteroideae</taxon>
        <taxon>Anthemideae</taxon>
        <taxon>Anthemidinae</taxon>
        <taxon>Tanacetum</taxon>
    </lineage>
</organism>
<accession>A0A699XMS8</accession>
<gene>
    <name evidence="1" type="ORF">Tci_933164</name>
</gene>
<feature type="non-terminal residue" evidence="1">
    <location>
        <position position="1"/>
    </location>
</feature>
<sequence>EHRLFRIASQDLAVELADFPDQFGQHFHELGPQDVVAGLVHDEPGTGVVVFELGQKLRQVTQVHGGSG</sequence>